<comment type="caution">
    <text evidence="1">The sequence shown here is derived from an EMBL/GenBank/DDBJ whole genome shotgun (WGS) entry which is preliminary data.</text>
</comment>
<dbReference type="AlphaFoldDB" id="A0A432JJF5"/>
<evidence type="ECO:0000313" key="1">
    <source>
        <dbReference type="EMBL" id="RUA22699.1"/>
    </source>
</evidence>
<protein>
    <submittedName>
        <fullName evidence="1">Uncharacterized protein</fullName>
    </submittedName>
</protein>
<gene>
    <name evidence="1" type="ORF">DSL92_04180</name>
</gene>
<reference evidence="1" key="1">
    <citation type="submission" date="2018-12" db="EMBL/GenBank/DDBJ databases">
        <authorList>
            <person name="Jadhav K."/>
            <person name="Kushwaha B."/>
            <person name="Jadhav I."/>
        </authorList>
    </citation>
    <scope>NUCLEOTIDE SEQUENCE [LARGE SCALE GENOMIC DNA]</scope>
    <source>
        <strain evidence="1">SBS 10</strain>
    </source>
</reference>
<dbReference type="EMBL" id="RXHI01000011">
    <property type="protein sequence ID" value="RUA22699.1"/>
    <property type="molecule type" value="Genomic_DNA"/>
</dbReference>
<name>A0A432JJF5_9GAMM</name>
<proteinExistence type="predicted"/>
<accession>A0A432JJF5</accession>
<sequence length="80" mass="8456">MLASIIVAAPGRMSWLTVSPTAGGGWSGRVGSTSTTSMRRLDESAAFQLHQRPGGSWPMQYNLALCALIDDATAFLPGPY</sequence>
<organism evidence="1">
    <name type="scientific">Billgrantia gudaonensis</name>
    <dbReference type="NCBI Taxonomy" id="376427"/>
    <lineage>
        <taxon>Bacteria</taxon>
        <taxon>Pseudomonadati</taxon>
        <taxon>Pseudomonadota</taxon>
        <taxon>Gammaproteobacteria</taxon>
        <taxon>Oceanospirillales</taxon>
        <taxon>Halomonadaceae</taxon>
        <taxon>Billgrantia</taxon>
    </lineage>
</organism>